<keyword evidence="2" id="KW-1133">Transmembrane helix</keyword>
<sequence length="320" mass="35555">MSYLPYSRSIVPVDGPVRYLYNLANRTGYEHKSVKFWSLWLQYEGFPERDWLVTTEQPPDGSESLRRVDIVIDKYDPNEDTLSSVVWVEAKKPGGDYNTVYLQGLDAGQRAIDYEGLYGVYVVTTVGAAFCMWYLIAGEEQLTPLNGPGYIDADSEESHAMIEGIAAIKGSPPFRVAPTIPSQPLPAPDAQETLGHDTWDGIDVASDEQTWTGQDDNEQGMSNEQGQSYGQVPQDEGHGQQEPDPGPSGVGASGGSTASTKYHKVQVVKKGFLGSDYCFQDHRGKERKTKKADWAKGKYKGQRVWVYKGGHNHYYTKELP</sequence>
<accession>A0A3M2RIM3</accession>
<keyword evidence="2" id="KW-0812">Transmembrane</keyword>
<evidence type="ECO:0000256" key="1">
    <source>
        <dbReference type="SAM" id="MobiDB-lite"/>
    </source>
</evidence>
<comment type="caution">
    <text evidence="3">The sequence shown here is derived from an EMBL/GenBank/DDBJ whole genome shotgun (WGS) entry which is preliminary data.</text>
</comment>
<evidence type="ECO:0000313" key="4">
    <source>
        <dbReference type="Proteomes" id="UP000277212"/>
    </source>
</evidence>
<protein>
    <submittedName>
        <fullName evidence="3">Uncharacterized protein</fullName>
    </submittedName>
</protein>
<dbReference type="AlphaFoldDB" id="A0A3M2RIM3"/>
<gene>
    <name evidence="3" type="ORF">CDV36_014168</name>
</gene>
<keyword evidence="4" id="KW-1185">Reference proteome</keyword>
<name>A0A3M2RIM3_9HYPO</name>
<proteinExistence type="predicted"/>
<feature type="transmembrane region" description="Helical" evidence="2">
    <location>
        <begin position="118"/>
        <end position="136"/>
    </location>
</feature>
<evidence type="ECO:0000256" key="2">
    <source>
        <dbReference type="SAM" id="Phobius"/>
    </source>
</evidence>
<feature type="compositionally biased region" description="Polar residues" evidence="1">
    <location>
        <begin position="211"/>
        <end position="231"/>
    </location>
</feature>
<dbReference type="EMBL" id="NKUJ01000432">
    <property type="protein sequence ID" value="RMJ05161.1"/>
    <property type="molecule type" value="Genomic_DNA"/>
</dbReference>
<keyword evidence="2" id="KW-0472">Membrane</keyword>
<evidence type="ECO:0000313" key="3">
    <source>
        <dbReference type="EMBL" id="RMJ05161.1"/>
    </source>
</evidence>
<feature type="region of interest" description="Disordered" evidence="1">
    <location>
        <begin position="211"/>
        <end position="258"/>
    </location>
</feature>
<dbReference type="Proteomes" id="UP000277212">
    <property type="component" value="Unassembled WGS sequence"/>
</dbReference>
<organism evidence="3 4">
    <name type="scientific">Fusarium kuroshium</name>
    <dbReference type="NCBI Taxonomy" id="2010991"/>
    <lineage>
        <taxon>Eukaryota</taxon>
        <taxon>Fungi</taxon>
        <taxon>Dikarya</taxon>
        <taxon>Ascomycota</taxon>
        <taxon>Pezizomycotina</taxon>
        <taxon>Sordariomycetes</taxon>
        <taxon>Hypocreomycetidae</taxon>
        <taxon>Hypocreales</taxon>
        <taxon>Nectriaceae</taxon>
        <taxon>Fusarium</taxon>
        <taxon>Fusarium solani species complex</taxon>
    </lineage>
</organism>
<reference evidence="3 4" key="1">
    <citation type="submission" date="2017-06" db="EMBL/GenBank/DDBJ databases">
        <title>Comparative genomic analysis of Ambrosia Fusariam Clade fungi.</title>
        <authorList>
            <person name="Stajich J.E."/>
            <person name="Carrillo J."/>
            <person name="Kijimoto T."/>
            <person name="Eskalen A."/>
            <person name="O'Donnell K."/>
            <person name="Kasson M."/>
        </authorList>
    </citation>
    <scope>NUCLEOTIDE SEQUENCE [LARGE SCALE GENOMIC DNA]</scope>
    <source>
        <strain evidence="3">UCR3666</strain>
    </source>
</reference>
<feature type="region of interest" description="Disordered" evidence="1">
    <location>
        <begin position="173"/>
        <end position="197"/>
    </location>
</feature>
<dbReference type="OrthoDB" id="5090566at2759"/>